<accession>A0A6P7F283</accession>
<gene>
    <name evidence="3" type="primary">LOC114325179</name>
</gene>
<evidence type="ECO:0000256" key="2">
    <source>
        <dbReference type="SAM" id="SignalP"/>
    </source>
</evidence>
<feature type="chain" id="PRO_5027991966" evidence="2">
    <location>
        <begin position="26"/>
        <end position="1673"/>
    </location>
</feature>
<dbReference type="InParanoid" id="A0A6P7F283"/>
<feature type="region of interest" description="Disordered" evidence="1">
    <location>
        <begin position="1648"/>
        <end position="1673"/>
    </location>
</feature>
<organism evidence="3">
    <name type="scientific">Diabrotica virgifera virgifera</name>
    <name type="common">western corn rootworm</name>
    <dbReference type="NCBI Taxonomy" id="50390"/>
    <lineage>
        <taxon>Eukaryota</taxon>
        <taxon>Metazoa</taxon>
        <taxon>Ecdysozoa</taxon>
        <taxon>Arthropoda</taxon>
        <taxon>Hexapoda</taxon>
        <taxon>Insecta</taxon>
        <taxon>Pterygota</taxon>
        <taxon>Neoptera</taxon>
        <taxon>Endopterygota</taxon>
        <taxon>Coleoptera</taxon>
        <taxon>Polyphaga</taxon>
        <taxon>Cucujiformia</taxon>
        <taxon>Chrysomeloidea</taxon>
        <taxon>Chrysomelidae</taxon>
        <taxon>Galerucinae</taxon>
        <taxon>Diabroticina</taxon>
        <taxon>Diabroticites</taxon>
        <taxon>Diabrotica</taxon>
    </lineage>
</organism>
<sequence length="1673" mass="186750">MHLHGLNIFLVVTILIGLIFETVEVSINKRYLNNIEDFNEIIEEKESDRDHAYAKDISAPLTKRFKELENHNVWPVPRVKTDVKNVEIQPVLIRNVNKKLKNKQRSSNNMFVIKKMRYPERYYVVRKKGGHRNARNKNINGKRNKVNVLSNDECNKVDYNYQLMPRPGNSNDKSEKIESITMNHEQLDTEHVKVSDDLNENPNCEELNKIFQEVPFIHDMVQALLERKSPKNVNDAWKTIKCAIRKDPNILNNDQLDNGKQCFQRFVRSNRKRRHSTYINFKNHKKKINTNLAKRSSQNDPRFDAIVDFIIKNKMFSENFTYVPIVFAKVTNNGDNVHNVNSESFTEQMLTEKNLPPANGMNGSSTMIKDMESRTIFSTVDGIKVNNMITNHVNYSMATKASTNVSNIFRREDSTLQPNSGINDTDLITPKPEENQLKLGIPEEEDAVVEEYDDISTDLSQNNTQTEHATVIINSTVPHSITSSRKSSNRKKKNVSEIVLEPIQTDKASMPKNYESEYLTDTGEVPITFALSDTNVLNNATATSQFTTLTNVMAIQTCPTEQPVPGITENNFINPAQNTTNSSILPSNNSKVLLSNDNGTNIYKTVTDIDQNYLYSDSYSTTVLSNESSATESLAQNCTNNHSTEYLINSTVINGIILENKNQTLGPVNLLKETLIKGVITNDNFSSINKSVAENVTQYSYINESKSSNSSIQMQSTAAVKVSENCIPRNESITNVGSISQNYIKNTIAFDDSSTNGIKIININPVTETSNNGTNNMTYDTVINDTDMSTVINGIILENKNQTVGPVNLLKENLIKGVITNDNFSSINKSVAENVTQYSYINESKNSNSSIQVQSTAAVKVSEKCIPRNESITNVGTTSQNYINNTTAFDGSITNGIKIIKINSVTETSNNGTNSVTQNIEFGGMKNDASNSFTNMGSNSTTNIVTNVCITVSSKYDTSQDVGTRSYNENFMEGTTTNLNLTVSNLPDNSTTEGNTNLNLTVSNRPDNNITEGKITAMFDNMENITINSTTVNTENIDVIYGSSNGDFLNNGTKSDYLILTTESVINQNLTVNYSVLPAKLYREQDMVPGVLIYRKEPEENKNIAKTKRDVYDIVEPELFDFNIQSNIGITIEEPSAFNNNKYVDFNPLIKQKKSIVPFNCSDETMKMLDTLQQLNLSSFEEETTTEIIDLTTVTETSPLPNYDQVQKLTDVDAGIGKEVDPSLVQDSNQTISEYQIPQNQVIQDLVTSSNFESSNNVLLQTIGIDTIVSNETSIDVSPNDLLELGQPQEDLSIVSNEKLGIQGSNIADSKNISDNISVNFLEPNNVIAQLISVPVNDISLTTPLSNNVSSVPVPIINPTVLSVTLATNLTSYSLETSQLTNNVTSYPITVPMNCSPLPMNFTVVPVSVDISVSSFPLEVQTKNNTNNLGSSSTLSSLTVVQVTGYSSIDENLNISLSTINPLVLNSISNQTSSITSAEATLLNVGNIVDANATHTTTTEPLTPVNPFKELINTNNTTTTEKLTPVNPFKELQPNLNSSMIMNFTSTHLKRNLESDHLEDLEKDLQLVNELQNILDGIYSSDRRRKKREVPIYFDQIPLTENVAFAETEVPQISNVWNEMELMEKNREPKHVIIREKRHPRSLRQLKRKKKYREFQQSNPHGRFLGQSLQNST</sequence>
<dbReference type="RefSeq" id="XP_028128972.1">
    <property type="nucleotide sequence ID" value="XM_028273171.1"/>
</dbReference>
<reference evidence="3" key="1">
    <citation type="submission" date="2025-08" db="UniProtKB">
        <authorList>
            <consortium name="RefSeq"/>
        </authorList>
    </citation>
    <scope>IDENTIFICATION</scope>
    <source>
        <tissue evidence="3">Whole insect</tissue>
    </source>
</reference>
<evidence type="ECO:0000313" key="3">
    <source>
        <dbReference type="RefSeq" id="XP_028128972.1"/>
    </source>
</evidence>
<proteinExistence type="predicted"/>
<name>A0A6P7F283_DIAVI</name>
<protein>
    <submittedName>
        <fullName evidence="3">Uncharacterized protein</fullName>
    </submittedName>
</protein>
<evidence type="ECO:0000256" key="1">
    <source>
        <dbReference type="SAM" id="MobiDB-lite"/>
    </source>
</evidence>
<keyword evidence="2" id="KW-0732">Signal</keyword>
<feature type="signal peptide" evidence="2">
    <location>
        <begin position="1"/>
        <end position="25"/>
    </location>
</feature>